<keyword evidence="3" id="KW-1185">Reference proteome</keyword>
<evidence type="ECO:0000259" key="1">
    <source>
        <dbReference type="PROSITE" id="PS51500"/>
    </source>
</evidence>
<comment type="caution">
    <text evidence="2">The sequence shown here is derived from an EMBL/GenBank/DDBJ whole genome shotgun (WGS) entry which is preliminary data.</text>
</comment>
<dbReference type="InterPro" id="IPR010981">
    <property type="entry name" value="SinR/SinI_dimer_dom"/>
</dbReference>
<dbReference type="PROSITE" id="PS51500">
    <property type="entry name" value="SIN"/>
    <property type="match status" value="1"/>
</dbReference>
<dbReference type="InterPro" id="IPR036281">
    <property type="entry name" value="SinR/SinI_dimer_dom_sf"/>
</dbReference>
<feature type="domain" description="Sin" evidence="1">
    <location>
        <begin position="2"/>
        <end position="40"/>
    </location>
</feature>
<dbReference type="RefSeq" id="WP_379561825.1">
    <property type="nucleotide sequence ID" value="NZ_JBHUMX010000035.1"/>
</dbReference>
<dbReference type="SUPFAM" id="SSF47406">
    <property type="entry name" value="SinR repressor dimerisation domain-like"/>
    <property type="match status" value="1"/>
</dbReference>
<reference evidence="3" key="1">
    <citation type="journal article" date="2019" name="Int. J. Syst. Evol. Microbiol.">
        <title>The Global Catalogue of Microorganisms (GCM) 10K type strain sequencing project: providing services to taxonomists for standard genome sequencing and annotation.</title>
        <authorList>
            <consortium name="The Broad Institute Genomics Platform"/>
            <consortium name="The Broad Institute Genome Sequencing Center for Infectious Disease"/>
            <person name="Wu L."/>
            <person name="Ma J."/>
        </authorList>
    </citation>
    <scope>NUCLEOTIDE SEQUENCE [LARGE SCALE GENOMIC DNA]</scope>
    <source>
        <strain evidence="3">TISTR 1858</strain>
    </source>
</reference>
<name>A0ABW5Q0K5_9BACI</name>
<organism evidence="2 3">
    <name type="scientific">Oceanobacillus kapialis</name>
    <dbReference type="NCBI Taxonomy" id="481353"/>
    <lineage>
        <taxon>Bacteria</taxon>
        <taxon>Bacillati</taxon>
        <taxon>Bacillota</taxon>
        <taxon>Bacilli</taxon>
        <taxon>Bacillales</taxon>
        <taxon>Bacillaceae</taxon>
        <taxon>Oceanobacillus</taxon>
    </lineage>
</organism>
<dbReference type="Proteomes" id="UP001597451">
    <property type="component" value="Unassembled WGS sequence"/>
</dbReference>
<evidence type="ECO:0000313" key="2">
    <source>
        <dbReference type="EMBL" id="MFD2629051.1"/>
    </source>
</evidence>
<protein>
    <submittedName>
        <fullName evidence="2">Anti-repressor SinI family protein</fullName>
    </submittedName>
</protein>
<dbReference type="EMBL" id="JBHUMX010000035">
    <property type="protein sequence ID" value="MFD2629051.1"/>
    <property type="molecule type" value="Genomic_DNA"/>
</dbReference>
<evidence type="ECO:0000313" key="3">
    <source>
        <dbReference type="Proteomes" id="UP001597451"/>
    </source>
</evidence>
<accession>A0ABW5Q0K5</accession>
<gene>
    <name evidence="2" type="ORF">ACFSUN_09700</name>
</gene>
<sequence>MANRKQQNGQLDMEWVVLIREAKHLGLTITEIRKFLSNEYVSGFNKEKKGIFLKKAD</sequence>
<dbReference type="Pfam" id="PF08671">
    <property type="entry name" value="SinI"/>
    <property type="match status" value="1"/>
</dbReference>
<proteinExistence type="predicted"/>